<evidence type="ECO:0000256" key="1">
    <source>
        <dbReference type="ARBA" id="ARBA00004305"/>
    </source>
</evidence>
<dbReference type="AlphaFoldDB" id="A0A0D2D9A4"/>
<feature type="region of interest" description="Disordered" evidence="6">
    <location>
        <begin position="393"/>
        <end position="418"/>
    </location>
</feature>
<evidence type="ECO:0000256" key="2">
    <source>
        <dbReference type="ARBA" id="ARBA00022946"/>
    </source>
</evidence>
<proteinExistence type="inferred from homology"/>
<evidence type="ECO:0000256" key="6">
    <source>
        <dbReference type="SAM" id="MobiDB-lite"/>
    </source>
</evidence>
<dbReference type="GO" id="GO:0016226">
    <property type="term" value="P:iron-sulfur cluster assembly"/>
    <property type="evidence" value="ECO:0007669"/>
    <property type="project" value="TreeGrafter"/>
</dbReference>
<dbReference type="NCBIfam" id="TIGR03317">
    <property type="entry name" value="ygfZ_signature"/>
    <property type="match status" value="1"/>
</dbReference>
<dbReference type="PANTHER" id="PTHR22602">
    <property type="entry name" value="TRANSFERASE CAF17, MITOCHONDRIAL-RELATED"/>
    <property type="match status" value="1"/>
</dbReference>
<evidence type="ECO:0000313" key="8">
    <source>
        <dbReference type="EMBL" id="KIW38990.1"/>
    </source>
</evidence>
<dbReference type="InterPro" id="IPR017703">
    <property type="entry name" value="YgfZ/GCV_T_CS"/>
</dbReference>
<name>A0A0D2D9A4_9EURO</name>
<evidence type="ECO:0000256" key="4">
    <source>
        <dbReference type="ARBA" id="ARBA00093447"/>
    </source>
</evidence>
<dbReference type="HOGENOM" id="CLU_007884_7_0_1"/>
<feature type="domain" description="CAF17 C-terminal" evidence="7">
    <location>
        <begin position="276"/>
        <end position="389"/>
    </location>
</feature>
<dbReference type="GeneID" id="27360882"/>
<dbReference type="Proteomes" id="UP000053342">
    <property type="component" value="Unassembled WGS sequence"/>
</dbReference>
<evidence type="ECO:0000256" key="3">
    <source>
        <dbReference type="ARBA" id="ARBA00023128"/>
    </source>
</evidence>
<keyword evidence="2" id="KW-0809">Transit peptide</keyword>
<evidence type="ECO:0000313" key="9">
    <source>
        <dbReference type="Proteomes" id="UP000053342"/>
    </source>
</evidence>
<organism evidence="8 9">
    <name type="scientific">Exophiala oligosperma</name>
    <dbReference type="NCBI Taxonomy" id="215243"/>
    <lineage>
        <taxon>Eukaryota</taxon>
        <taxon>Fungi</taxon>
        <taxon>Dikarya</taxon>
        <taxon>Ascomycota</taxon>
        <taxon>Pezizomycotina</taxon>
        <taxon>Eurotiomycetes</taxon>
        <taxon>Chaetothyriomycetidae</taxon>
        <taxon>Chaetothyriales</taxon>
        <taxon>Herpotrichiellaceae</taxon>
        <taxon>Exophiala</taxon>
    </lineage>
</organism>
<dbReference type="RefSeq" id="XP_016259206.1">
    <property type="nucleotide sequence ID" value="XM_016410184.1"/>
</dbReference>
<dbReference type="InterPro" id="IPR027266">
    <property type="entry name" value="TrmE/GcvT-like"/>
</dbReference>
<dbReference type="GO" id="GO:0005759">
    <property type="term" value="C:mitochondrial matrix"/>
    <property type="evidence" value="ECO:0007669"/>
    <property type="project" value="UniProtKB-SubCell"/>
</dbReference>
<dbReference type="Pfam" id="PF25455">
    <property type="entry name" value="Beta-barrel_CAF17_C"/>
    <property type="match status" value="1"/>
</dbReference>
<evidence type="ECO:0000259" key="7">
    <source>
        <dbReference type="Pfam" id="PF25455"/>
    </source>
</evidence>
<protein>
    <recommendedName>
        <fullName evidence="5">Iron-sulfur cluster assembly factor IBA57 homolog, mitochondrial</fullName>
    </recommendedName>
</protein>
<comment type="subcellular location">
    <subcellularLocation>
        <location evidence="1">Mitochondrion matrix</location>
    </subcellularLocation>
</comment>
<dbReference type="OrthoDB" id="191995at2759"/>
<keyword evidence="3" id="KW-0496">Mitochondrion</keyword>
<reference evidence="8 9" key="1">
    <citation type="submission" date="2015-01" db="EMBL/GenBank/DDBJ databases">
        <title>The Genome Sequence of Exophiala oligosperma CBS72588.</title>
        <authorList>
            <consortium name="The Broad Institute Genomics Platform"/>
            <person name="Cuomo C."/>
            <person name="de Hoog S."/>
            <person name="Gorbushina A."/>
            <person name="Stielow B."/>
            <person name="Teixiera M."/>
            <person name="Abouelleil A."/>
            <person name="Chapman S.B."/>
            <person name="Priest M."/>
            <person name="Young S.K."/>
            <person name="Wortman J."/>
            <person name="Nusbaum C."/>
            <person name="Birren B."/>
        </authorList>
    </citation>
    <scope>NUCLEOTIDE SEQUENCE [LARGE SCALE GENOMIC DNA]</scope>
    <source>
        <strain evidence="8 9">CBS 72588</strain>
    </source>
</reference>
<dbReference type="InterPro" id="IPR045179">
    <property type="entry name" value="YgfZ/GcvT"/>
</dbReference>
<dbReference type="VEuPathDB" id="FungiDB:PV06_08808"/>
<sequence>MTMGPRSRTHLLQPFICTHCRGKGRTLLRRQSRNFATSPSTSSAAPPSGELKYLQLTNRTLIRLAGPDAANFLFNLVPARILGTGGSSRPIYTAFLSAHGRILNDVFIYPPTADDGANGEEWFVEVDSDSAGDLMKHLRKHKLRAKFQLDKVDPGKMGVYYNWPSSSSSAESARPTRGGQDPRPGMGLRWLDDTTTATKPEAVRRLEDKGAKAASLQDYTIHRILNGIAEGQTELPAAGSLPQESNIDFFGGIDFMKGCYLGQELTIRTHHTGVVRKRILPCQLYEGDQPLSSDQPLPVYEPDTHLPMPPSQSNISKLNARGRGRSSGKWLSGVGNIGLALCRLEMMTDIQLTADTSNYDPKEQYKVQWEVEGQEGKQEVMIKPFVPQWLRDGVEQNLRRKERKSRPVEEQDEDEEVD</sequence>
<keyword evidence="9" id="KW-1185">Reference proteome</keyword>
<dbReference type="PANTHER" id="PTHR22602:SF0">
    <property type="entry name" value="TRANSFERASE CAF17, MITOCHONDRIAL-RELATED"/>
    <property type="match status" value="1"/>
</dbReference>
<feature type="compositionally biased region" description="Basic and acidic residues" evidence="6">
    <location>
        <begin position="393"/>
        <end position="409"/>
    </location>
</feature>
<feature type="region of interest" description="Disordered" evidence="6">
    <location>
        <begin position="165"/>
        <end position="191"/>
    </location>
</feature>
<gene>
    <name evidence="8" type="ORF">PV06_08808</name>
</gene>
<dbReference type="InterPro" id="IPR057460">
    <property type="entry name" value="CAF17_C"/>
</dbReference>
<dbReference type="STRING" id="215243.A0A0D2D9A4"/>
<dbReference type="Gene3D" id="3.30.1360.120">
    <property type="entry name" value="Probable tRNA modification gtpase trme, domain 1"/>
    <property type="match status" value="2"/>
</dbReference>
<dbReference type="SUPFAM" id="SSF103025">
    <property type="entry name" value="Folate-binding domain"/>
    <property type="match status" value="1"/>
</dbReference>
<comment type="similarity">
    <text evidence="4">Belongs to the GcvT family. CAF17/IBA57 subfamily.</text>
</comment>
<dbReference type="EMBL" id="KN847340">
    <property type="protein sequence ID" value="KIW38990.1"/>
    <property type="molecule type" value="Genomic_DNA"/>
</dbReference>
<accession>A0A0D2D9A4</accession>
<evidence type="ECO:0000256" key="5">
    <source>
        <dbReference type="ARBA" id="ARBA00093637"/>
    </source>
</evidence>